<dbReference type="EMBL" id="HG994588">
    <property type="protein sequence ID" value="CAF3036701.1"/>
    <property type="molecule type" value="Genomic_DNA"/>
</dbReference>
<keyword evidence="5" id="KW-0597">Phosphoprotein</keyword>
<dbReference type="InterPro" id="IPR013801">
    <property type="entry name" value="STAT_TF_DNA-bd"/>
</dbReference>
<name>A0A7R8D5K7_LEPSM</name>
<keyword evidence="11" id="KW-0539">Nucleus</keyword>
<dbReference type="PANTHER" id="PTHR11801">
    <property type="entry name" value="SIGNAL TRANSDUCER AND ACTIVATOR OF TRANSCRIPTION"/>
    <property type="match status" value="1"/>
</dbReference>
<reference evidence="15" key="1">
    <citation type="submission" date="2021-02" db="EMBL/GenBank/DDBJ databases">
        <authorList>
            <person name="Bekaert M."/>
        </authorList>
    </citation>
    <scope>NUCLEOTIDE SEQUENCE</scope>
    <source>
        <strain evidence="15">IoA-00</strain>
    </source>
</reference>
<evidence type="ECO:0000256" key="8">
    <source>
        <dbReference type="ARBA" id="ARBA00023125"/>
    </source>
</evidence>
<dbReference type="Gene3D" id="1.10.532.10">
    <property type="entry name" value="STAT transcription factor, N-terminal domain"/>
    <property type="match status" value="1"/>
</dbReference>
<evidence type="ECO:0000256" key="6">
    <source>
        <dbReference type="ARBA" id="ARBA00022999"/>
    </source>
</evidence>
<dbReference type="Pfam" id="PF21354">
    <property type="entry name" value="STAT_linker"/>
    <property type="match status" value="1"/>
</dbReference>
<dbReference type="InterPro" id="IPR015988">
    <property type="entry name" value="STAT_TF_CC"/>
</dbReference>
<proteinExistence type="inferred from homology"/>
<protein>
    <submittedName>
        <fullName evidence="15">STAT5B</fullName>
    </submittedName>
</protein>
<dbReference type="Pfam" id="PF02864">
    <property type="entry name" value="STAT_bind"/>
    <property type="match status" value="1"/>
</dbReference>
<dbReference type="GO" id="GO:0007165">
    <property type="term" value="P:signal transduction"/>
    <property type="evidence" value="ECO:0007669"/>
    <property type="project" value="InterPro"/>
</dbReference>
<keyword evidence="4" id="KW-0963">Cytoplasm</keyword>
<comment type="similarity">
    <text evidence="3">Belongs to the transcription factor STAT family.</text>
</comment>
<dbReference type="Gene3D" id="1.10.238.10">
    <property type="entry name" value="EF-hand"/>
    <property type="match status" value="1"/>
</dbReference>
<sequence length="737" mass="83453">MDYGAYGYILLKCIDLKEKSEVRVRERRSIDSGFVVKGVSYSLIDKNNKTPYSLIHLLLLLYIPTGVFSKELTTPQRCSNLWRTVMGIVSLFKYDWSWHHGLRRTQLEARVESMPNEPEKFFMKNTLGQNLLHLRQLYGNDPASLYITVRQCLDYEMNINQQVLSNSNAFDTRHDTMSRIRTQIELLKARNIDTSTELSKCHQSQEAFSKKKKMTAIVLQHGEQHPDVVKNKSQMDLLEKKIKERPIMMDQQLAGNGLEMNFSLDILQEWCEGLAEIIWTMRQQIKQLDVEMQKLADPKNTNHIPELLSGVTELLSNLVTGTFIIEKQPPQVMKTNTRFTATVRLLVGGVLNVHMATPQVSVSIKEDYSSGEILNGQGTMEYHSTSKQFFFWTEFLVGELKFQLWTLSLPVVVIVHGNQEPQALATVTWDNAFAEWGRRPFVIPDKVPWGKAGQALNMKWTAACGSPLTEDNLYYLACKRLFLVGVLLFGNGSIEYFYSHLIICNNSGKKGSSWDLSANKRLKQCLLVQTQVVVFLLRFSDSELGGITIGYLRQPYNAPPSVNMVAPFTSRDLCQRSMADVIFDIEALTLLYPDTPKLKFRQFCSNIVQGFQPTANGYVKHMLVTHVEGMPKNEIMDGASSFTFSEANSPPALCDASTDGMDFDDNIGIDVANILGLTGGFLDQNNSTNRPPPIQLRVLISFLNIFGAFVFTSKGLRMVSSSSKGEKLKFWIGLRLF</sequence>
<evidence type="ECO:0000256" key="11">
    <source>
        <dbReference type="ARBA" id="ARBA00023242"/>
    </source>
</evidence>
<evidence type="ECO:0000259" key="14">
    <source>
        <dbReference type="Pfam" id="PF21354"/>
    </source>
</evidence>
<evidence type="ECO:0000256" key="3">
    <source>
        <dbReference type="ARBA" id="ARBA00005586"/>
    </source>
</evidence>
<organism evidence="15 16">
    <name type="scientific">Lepeophtheirus salmonis</name>
    <name type="common">Salmon louse</name>
    <name type="synonym">Caligus salmonis</name>
    <dbReference type="NCBI Taxonomy" id="72036"/>
    <lineage>
        <taxon>Eukaryota</taxon>
        <taxon>Metazoa</taxon>
        <taxon>Ecdysozoa</taxon>
        <taxon>Arthropoda</taxon>
        <taxon>Crustacea</taxon>
        <taxon>Multicrustacea</taxon>
        <taxon>Hexanauplia</taxon>
        <taxon>Copepoda</taxon>
        <taxon>Siphonostomatoida</taxon>
        <taxon>Caligidae</taxon>
        <taxon>Lepeophtheirus</taxon>
    </lineage>
</organism>
<dbReference type="Gene3D" id="3.30.505.10">
    <property type="entry name" value="SH2 domain"/>
    <property type="match status" value="1"/>
</dbReference>
<dbReference type="InterPro" id="IPR012345">
    <property type="entry name" value="STAT_TF_DNA-bd_N"/>
</dbReference>
<evidence type="ECO:0000256" key="9">
    <source>
        <dbReference type="ARBA" id="ARBA00023159"/>
    </source>
</evidence>
<gene>
    <name evidence="15" type="ORF">LSAA_15225</name>
</gene>
<dbReference type="GO" id="GO:0005737">
    <property type="term" value="C:cytoplasm"/>
    <property type="evidence" value="ECO:0007669"/>
    <property type="project" value="UniProtKB-SubCell"/>
</dbReference>
<evidence type="ECO:0000313" key="16">
    <source>
        <dbReference type="Proteomes" id="UP000675881"/>
    </source>
</evidence>
<feature type="domain" description="STAT transcription factor all-alpha" evidence="12">
    <location>
        <begin position="165"/>
        <end position="315"/>
    </location>
</feature>
<dbReference type="InterPro" id="IPR036860">
    <property type="entry name" value="SH2_dom_sf"/>
</dbReference>
<comment type="subcellular location">
    <subcellularLocation>
        <location evidence="2">Cytoplasm</location>
    </subcellularLocation>
    <subcellularLocation>
        <location evidence="1">Nucleus</location>
    </subcellularLocation>
</comment>
<feature type="domain" description="Signal transducer and activator of transcription linker" evidence="14">
    <location>
        <begin position="437"/>
        <end position="479"/>
    </location>
</feature>
<dbReference type="GO" id="GO:0005634">
    <property type="term" value="C:nucleus"/>
    <property type="evidence" value="ECO:0007669"/>
    <property type="project" value="UniProtKB-SubCell"/>
</dbReference>
<dbReference type="Pfam" id="PF01017">
    <property type="entry name" value="STAT_alpha"/>
    <property type="match status" value="1"/>
</dbReference>
<dbReference type="Gene3D" id="2.60.40.630">
    <property type="entry name" value="STAT transcription factor, DNA-binding domain"/>
    <property type="match status" value="2"/>
</dbReference>
<dbReference type="GO" id="GO:0006357">
    <property type="term" value="P:regulation of transcription by RNA polymerase II"/>
    <property type="evidence" value="ECO:0007669"/>
    <property type="project" value="UniProtKB-ARBA"/>
</dbReference>
<dbReference type="InterPro" id="IPR036535">
    <property type="entry name" value="STAT_N_sf"/>
</dbReference>
<evidence type="ECO:0000259" key="12">
    <source>
        <dbReference type="Pfam" id="PF01017"/>
    </source>
</evidence>
<keyword evidence="6" id="KW-0727">SH2 domain</keyword>
<dbReference type="SUPFAM" id="SSF55550">
    <property type="entry name" value="SH2 domain"/>
    <property type="match status" value="1"/>
</dbReference>
<keyword evidence="10" id="KW-0804">Transcription</keyword>
<dbReference type="SUPFAM" id="SSF49417">
    <property type="entry name" value="p53-like transcription factors"/>
    <property type="match status" value="1"/>
</dbReference>
<keyword evidence="8" id="KW-0238">DNA-binding</keyword>
<keyword evidence="16" id="KW-1185">Reference proteome</keyword>
<evidence type="ECO:0000256" key="4">
    <source>
        <dbReference type="ARBA" id="ARBA00022490"/>
    </source>
</evidence>
<accession>A0A7R8D5K7</accession>
<dbReference type="InterPro" id="IPR001217">
    <property type="entry name" value="STAT"/>
</dbReference>
<evidence type="ECO:0000256" key="5">
    <source>
        <dbReference type="ARBA" id="ARBA00022553"/>
    </source>
</evidence>
<evidence type="ECO:0000259" key="13">
    <source>
        <dbReference type="Pfam" id="PF02864"/>
    </source>
</evidence>
<feature type="domain" description="STAT transcription factor DNA-binding" evidence="13">
    <location>
        <begin position="327"/>
        <end position="381"/>
    </location>
</feature>
<dbReference type="GO" id="GO:0003677">
    <property type="term" value="F:DNA binding"/>
    <property type="evidence" value="ECO:0007669"/>
    <property type="project" value="UniProtKB-KW"/>
</dbReference>
<dbReference type="InterPro" id="IPR008967">
    <property type="entry name" value="p53-like_TF_DNA-bd_sf"/>
</dbReference>
<dbReference type="InterPro" id="IPR013800">
    <property type="entry name" value="STAT_TF_alpha"/>
</dbReference>
<dbReference type="OrthoDB" id="19300at2759"/>
<dbReference type="Gene3D" id="1.20.1050.20">
    <property type="entry name" value="STAT transcription factor, all-alpha domain"/>
    <property type="match status" value="1"/>
</dbReference>
<evidence type="ECO:0000256" key="1">
    <source>
        <dbReference type="ARBA" id="ARBA00004123"/>
    </source>
</evidence>
<keyword evidence="9" id="KW-0010">Activator</keyword>
<dbReference type="GO" id="GO:0003700">
    <property type="term" value="F:DNA-binding transcription factor activity"/>
    <property type="evidence" value="ECO:0007669"/>
    <property type="project" value="InterPro"/>
</dbReference>
<keyword evidence="7" id="KW-0805">Transcription regulation</keyword>
<evidence type="ECO:0000313" key="15">
    <source>
        <dbReference type="EMBL" id="CAF3036701.1"/>
    </source>
</evidence>
<evidence type="ECO:0000256" key="10">
    <source>
        <dbReference type="ARBA" id="ARBA00023163"/>
    </source>
</evidence>
<evidence type="ECO:0000256" key="2">
    <source>
        <dbReference type="ARBA" id="ARBA00004496"/>
    </source>
</evidence>
<evidence type="ECO:0000256" key="7">
    <source>
        <dbReference type="ARBA" id="ARBA00023015"/>
    </source>
</evidence>
<dbReference type="SUPFAM" id="SSF47655">
    <property type="entry name" value="STAT"/>
    <property type="match status" value="1"/>
</dbReference>
<dbReference type="Proteomes" id="UP000675881">
    <property type="component" value="Chromosome 9"/>
</dbReference>
<dbReference type="InterPro" id="IPR048988">
    <property type="entry name" value="STAT_linker"/>
</dbReference>
<dbReference type="AlphaFoldDB" id="A0A7R8D5K7"/>